<dbReference type="EMBL" id="CAUYUJ010014749">
    <property type="protein sequence ID" value="CAK0845561.1"/>
    <property type="molecule type" value="Genomic_DNA"/>
</dbReference>
<keyword evidence="2" id="KW-1185">Reference proteome</keyword>
<comment type="caution">
    <text evidence="1">The sequence shown here is derived from an EMBL/GenBank/DDBJ whole genome shotgun (WGS) entry which is preliminary data.</text>
</comment>
<sequence length="116" mass="12804">MAPSFVQHPAGSREAWGAALTYPPRHAAASADVDLKEVLNEMQSEVYHRGVRVKDCFADFDPLRSGRCTPSQFVRGVNRIVPSLKVSDGEALADHYTEKGPLVKVPQIVNYQKTQP</sequence>
<dbReference type="Proteomes" id="UP001189429">
    <property type="component" value="Unassembled WGS sequence"/>
</dbReference>
<organism evidence="1 2">
    <name type="scientific">Prorocentrum cordatum</name>
    <dbReference type="NCBI Taxonomy" id="2364126"/>
    <lineage>
        <taxon>Eukaryota</taxon>
        <taxon>Sar</taxon>
        <taxon>Alveolata</taxon>
        <taxon>Dinophyceae</taxon>
        <taxon>Prorocentrales</taxon>
        <taxon>Prorocentraceae</taxon>
        <taxon>Prorocentrum</taxon>
    </lineage>
</organism>
<evidence type="ECO:0000313" key="2">
    <source>
        <dbReference type="Proteomes" id="UP001189429"/>
    </source>
</evidence>
<evidence type="ECO:0008006" key="3">
    <source>
        <dbReference type="Google" id="ProtNLM"/>
    </source>
</evidence>
<proteinExistence type="predicted"/>
<protein>
    <recommendedName>
        <fullName evidence="3">EF-hand domain-containing protein</fullName>
    </recommendedName>
</protein>
<evidence type="ECO:0000313" key="1">
    <source>
        <dbReference type="EMBL" id="CAK0845561.1"/>
    </source>
</evidence>
<reference evidence="1" key="1">
    <citation type="submission" date="2023-10" db="EMBL/GenBank/DDBJ databases">
        <authorList>
            <person name="Chen Y."/>
            <person name="Shah S."/>
            <person name="Dougan E. K."/>
            <person name="Thang M."/>
            <person name="Chan C."/>
        </authorList>
    </citation>
    <scope>NUCLEOTIDE SEQUENCE [LARGE SCALE GENOMIC DNA]</scope>
</reference>
<gene>
    <name evidence="1" type="ORF">PCOR1329_LOCUS39328</name>
</gene>
<accession>A0ABN9TIA2</accession>
<name>A0ABN9TIA2_9DINO</name>